<feature type="coiled-coil region" evidence="7">
    <location>
        <begin position="280"/>
        <end position="356"/>
    </location>
</feature>
<comment type="similarity">
    <text evidence="5">Belongs to the methyl-accepting chemotaxis (MCP) protein family.</text>
</comment>
<dbReference type="Proteomes" id="UP000078290">
    <property type="component" value="Unassembled WGS sequence"/>
</dbReference>
<dbReference type="PROSITE" id="PS50111">
    <property type="entry name" value="CHEMOTAXIS_TRANSDUC_2"/>
    <property type="match status" value="1"/>
</dbReference>
<dbReference type="AlphaFoldDB" id="A0A1B7KU21"/>
<dbReference type="Pfam" id="PF00015">
    <property type="entry name" value="MCPsignal"/>
    <property type="match status" value="1"/>
</dbReference>
<dbReference type="GO" id="GO:0005886">
    <property type="term" value="C:plasma membrane"/>
    <property type="evidence" value="ECO:0007669"/>
    <property type="project" value="UniProtKB-SubCell"/>
</dbReference>
<name>A0A1B7KU21_PARTM</name>
<reference evidence="12" key="1">
    <citation type="submission" date="2016-05" db="EMBL/GenBank/DDBJ databases">
        <authorList>
            <person name="Wang W."/>
            <person name="Zhu L."/>
        </authorList>
    </citation>
    <scope>NUCLEOTIDE SEQUENCE [LARGE SCALE GENOMIC DNA]</scope>
    <source>
        <strain evidence="12">W-2</strain>
    </source>
</reference>
<accession>A0A1B7KU21</accession>
<evidence type="ECO:0000256" key="1">
    <source>
        <dbReference type="ARBA" id="ARBA00004236"/>
    </source>
</evidence>
<feature type="transmembrane region" description="Helical" evidence="8">
    <location>
        <begin position="159"/>
        <end position="178"/>
    </location>
</feature>
<evidence type="ECO:0000256" key="8">
    <source>
        <dbReference type="SAM" id="Phobius"/>
    </source>
</evidence>
<feature type="domain" description="Methyl-accepting transducer" evidence="9">
    <location>
        <begin position="251"/>
        <end position="515"/>
    </location>
</feature>
<dbReference type="InterPro" id="IPR003660">
    <property type="entry name" value="HAMP_dom"/>
</dbReference>
<keyword evidence="8" id="KW-1133">Transmembrane helix</keyword>
<evidence type="ECO:0000256" key="2">
    <source>
        <dbReference type="ARBA" id="ARBA00022475"/>
    </source>
</evidence>
<keyword evidence="3 8" id="KW-0472">Membrane</keyword>
<evidence type="ECO:0000256" key="5">
    <source>
        <dbReference type="ARBA" id="ARBA00029447"/>
    </source>
</evidence>
<comment type="subcellular location">
    <subcellularLocation>
        <location evidence="1">Cell membrane</location>
    </subcellularLocation>
</comment>
<evidence type="ECO:0000259" key="10">
    <source>
        <dbReference type="PROSITE" id="PS50885"/>
    </source>
</evidence>
<dbReference type="RefSeq" id="WP_064551219.1">
    <property type="nucleotide sequence ID" value="NZ_LXMA01000012.1"/>
</dbReference>
<dbReference type="Gene3D" id="1.10.287.950">
    <property type="entry name" value="Methyl-accepting chemotaxis protein"/>
    <property type="match status" value="1"/>
</dbReference>
<dbReference type="SUPFAM" id="SSF58104">
    <property type="entry name" value="Methyl-accepting chemotaxis protein (MCP) signaling domain"/>
    <property type="match status" value="1"/>
</dbReference>
<proteinExistence type="inferred from homology"/>
<dbReference type="SMART" id="SM00283">
    <property type="entry name" value="MA"/>
    <property type="match status" value="1"/>
</dbReference>
<evidence type="ECO:0000256" key="6">
    <source>
        <dbReference type="PROSITE-ProRule" id="PRU00284"/>
    </source>
</evidence>
<evidence type="ECO:0000313" key="12">
    <source>
        <dbReference type="Proteomes" id="UP000078290"/>
    </source>
</evidence>
<gene>
    <name evidence="11" type="ORF">A7K69_06200</name>
</gene>
<evidence type="ECO:0000259" key="9">
    <source>
        <dbReference type="PROSITE" id="PS50111"/>
    </source>
</evidence>
<dbReference type="PANTHER" id="PTHR32089:SF112">
    <property type="entry name" value="LYSOZYME-LIKE PROTEIN-RELATED"/>
    <property type="match status" value="1"/>
</dbReference>
<dbReference type="GO" id="GO:0007165">
    <property type="term" value="P:signal transduction"/>
    <property type="evidence" value="ECO:0007669"/>
    <property type="project" value="UniProtKB-KW"/>
</dbReference>
<keyword evidence="2" id="KW-1003">Cell membrane</keyword>
<evidence type="ECO:0000256" key="7">
    <source>
        <dbReference type="SAM" id="Coils"/>
    </source>
</evidence>
<dbReference type="EMBL" id="LXMA01000012">
    <property type="protein sequence ID" value="OAT73561.1"/>
    <property type="molecule type" value="Genomic_DNA"/>
</dbReference>
<dbReference type="InterPro" id="IPR004089">
    <property type="entry name" value="MCPsignal_dom"/>
</dbReference>
<evidence type="ECO:0000256" key="4">
    <source>
        <dbReference type="ARBA" id="ARBA00023224"/>
    </source>
</evidence>
<dbReference type="PANTHER" id="PTHR32089">
    <property type="entry name" value="METHYL-ACCEPTING CHEMOTAXIS PROTEIN MCPB"/>
    <property type="match status" value="1"/>
</dbReference>
<sequence length="536" mass="60583">MKQLIKRQRAKQALNKVVGVAEKLRQSLDVNRPLEEQLERVRSLLDSELQQDEYFLIVDETGCAIVHTNRLREGRVFSDEVGQKAAKTTEPLLQVYERDTGEVLIDASCPLFTDFNGKRFNLRLGRLMHRPYLQTYFLFLSIVPAMLSFLITLLFSLSSLWTCAATMIVSLIISSLFYRSLVNELRHWYSATRSVSSGNLHTEVHTGRKRNEFHQIAYEINKMIFGIRAMITELAKAANTVNQVSEQQRLETKRLSESFDEIAAAMETFREGTKQQTASVEQANHLVIQMVERVQKMQEEVERVVSQAKTALASMDEGNRLIEETKQKMDTMQQEINKTTALIQAASQEAANAQNMISAIRTITKQTNLLALNASIEASRAGETGKGFAVVAQEIRKLAEDTNDFAAQILSSLQTMTSVLRNAVQAVQENEQHVEKTKHSLWKTGETFALFHQMFSELNTLLQQNQIHVEAVTGNGQNLQRLIGDINIIANDFTNMVQETTAGLEQQTAAIHELAKEADVLLTSVQQLQQIVNRFH</sequence>
<protein>
    <submittedName>
        <fullName evidence="11">Chemotaxis protein</fullName>
    </submittedName>
</protein>
<keyword evidence="7" id="KW-0175">Coiled coil</keyword>
<feature type="domain" description="HAMP" evidence="10">
    <location>
        <begin position="179"/>
        <end position="232"/>
    </location>
</feature>
<evidence type="ECO:0000313" key="11">
    <source>
        <dbReference type="EMBL" id="OAT73561.1"/>
    </source>
</evidence>
<dbReference type="PROSITE" id="PS50885">
    <property type="entry name" value="HAMP"/>
    <property type="match status" value="1"/>
</dbReference>
<feature type="transmembrane region" description="Helical" evidence="8">
    <location>
        <begin position="133"/>
        <end position="153"/>
    </location>
</feature>
<comment type="caution">
    <text evidence="11">The sequence shown here is derived from an EMBL/GenBank/DDBJ whole genome shotgun (WGS) entry which is preliminary data.</text>
</comment>
<keyword evidence="4 6" id="KW-0807">Transducer</keyword>
<dbReference type="OrthoDB" id="2493490at2"/>
<keyword evidence="8" id="KW-0812">Transmembrane</keyword>
<organism evidence="11 12">
    <name type="scientific">Parageobacillus thermoglucosidasius</name>
    <name type="common">Geobacillus thermoglucosidasius</name>
    <dbReference type="NCBI Taxonomy" id="1426"/>
    <lineage>
        <taxon>Bacteria</taxon>
        <taxon>Bacillati</taxon>
        <taxon>Bacillota</taxon>
        <taxon>Bacilli</taxon>
        <taxon>Bacillales</taxon>
        <taxon>Anoxybacillaceae</taxon>
        <taxon>Parageobacillus</taxon>
    </lineage>
</organism>
<evidence type="ECO:0000256" key="3">
    <source>
        <dbReference type="ARBA" id="ARBA00023136"/>
    </source>
</evidence>